<dbReference type="Proteomes" id="UP000634579">
    <property type="component" value="Unassembled WGS sequence"/>
</dbReference>
<comment type="caution">
    <text evidence="2">The sequence shown here is derived from an EMBL/GenBank/DDBJ whole genome shotgun (WGS) entry which is preliminary data.</text>
</comment>
<keyword evidence="1" id="KW-1133">Transmembrane helix</keyword>
<proteinExistence type="predicted"/>
<evidence type="ECO:0000256" key="1">
    <source>
        <dbReference type="SAM" id="Phobius"/>
    </source>
</evidence>
<accession>A0A8I0VGK8</accession>
<sequence>MNEPYDVVGSVLVPVAAILVSTLVAYFLARHERRSADRARLAEYKARYSEVLSDVASTAVVEDEERSLEARQRLVGLTNVMYLVLPERDHIVIQFIFSASSEAAGKGDFKAIQNAGVWCVNAWEAWSRGRLQSADFEKAYPQRLRDKADDAVDLFAWDQNTSA</sequence>
<dbReference type="RefSeq" id="WP_194674605.1">
    <property type="nucleotide sequence ID" value="NZ_JADKRP010000001.1"/>
</dbReference>
<feature type="transmembrane region" description="Helical" evidence="1">
    <location>
        <begin position="12"/>
        <end position="29"/>
    </location>
</feature>
<evidence type="ECO:0000313" key="3">
    <source>
        <dbReference type="Proteomes" id="UP000634579"/>
    </source>
</evidence>
<gene>
    <name evidence="2" type="ORF">ITJ42_05060</name>
</gene>
<keyword evidence="1" id="KW-0472">Membrane</keyword>
<dbReference type="AlphaFoldDB" id="A0A8I0VGK8"/>
<keyword evidence="1" id="KW-0812">Transmembrane</keyword>
<protein>
    <submittedName>
        <fullName evidence="2">Uncharacterized protein</fullName>
    </submittedName>
</protein>
<reference evidence="2 3" key="1">
    <citation type="submission" date="2020-10" db="EMBL/GenBank/DDBJ databases">
        <title>Draft genome sequences of plant-associated actinobacteria.</title>
        <authorList>
            <person name="Tarlachkov S.V."/>
            <person name="Starodumova I.P."/>
            <person name="Dorofeeva L.V."/>
            <person name="Prisyazhnaya N.V."/>
            <person name="Roubtsova T.V."/>
            <person name="Chizhov V.N."/>
            <person name="Nadler S.A."/>
            <person name="Subbotin S.A."/>
            <person name="Evtushenko L.I."/>
        </authorList>
    </citation>
    <scope>NUCLEOTIDE SEQUENCE [LARGE SCALE GENOMIC DNA]</scope>
    <source>
        <strain evidence="2 3">VKM Ac-2886</strain>
    </source>
</reference>
<name>A0A8I0VGK8_9MICO</name>
<evidence type="ECO:0000313" key="2">
    <source>
        <dbReference type="EMBL" id="MBF4630574.1"/>
    </source>
</evidence>
<organism evidence="2 3">
    <name type="scientific">Clavibacter phaseoli</name>
    <dbReference type="NCBI Taxonomy" id="1734031"/>
    <lineage>
        <taxon>Bacteria</taxon>
        <taxon>Bacillati</taxon>
        <taxon>Actinomycetota</taxon>
        <taxon>Actinomycetes</taxon>
        <taxon>Micrococcales</taxon>
        <taxon>Microbacteriaceae</taxon>
        <taxon>Clavibacter</taxon>
    </lineage>
</organism>
<keyword evidence="3" id="KW-1185">Reference proteome</keyword>
<dbReference type="EMBL" id="JADKRP010000001">
    <property type="protein sequence ID" value="MBF4630574.1"/>
    <property type="molecule type" value="Genomic_DNA"/>
</dbReference>